<accession>A0A1Y2K8P5</accession>
<dbReference type="OrthoDB" id="9782583at2"/>
<dbReference type="EMBL" id="LVJN01000018">
    <property type="protein sequence ID" value="OSM05046.1"/>
    <property type="molecule type" value="Genomic_DNA"/>
</dbReference>
<evidence type="ECO:0000259" key="1">
    <source>
        <dbReference type="Pfam" id="PF05099"/>
    </source>
</evidence>
<dbReference type="STRING" id="1434232.MAIT1_03178"/>
<dbReference type="RefSeq" id="WP_085441687.1">
    <property type="nucleotide sequence ID" value="NZ_LVJN01000018.1"/>
</dbReference>
<comment type="caution">
    <text evidence="2">The sequence shown here is derived from an EMBL/GenBank/DDBJ whole genome shotgun (WGS) entry which is preliminary data.</text>
</comment>
<dbReference type="InterPro" id="IPR007791">
    <property type="entry name" value="DjlA_N"/>
</dbReference>
<feature type="domain" description="Co-chaperone DjlA N-terminal" evidence="1">
    <location>
        <begin position="68"/>
        <end position="111"/>
    </location>
</feature>
<proteinExistence type="predicted"/>
<evidence type="ECO:0000313" key="2">
    <source>
        <dbReference type="EMBL" id="OSM05046.1"/>
    </source>
</evidence>
<reference evidence="2 3" key="1">
    <citation type="journal article" date="2016" name="BMC Genomics">
        <title>Combined genomic and structural analyses of a cultured magnetotactic bacterium reveals its niche adaptation to a dynamic environment.</title>
        <authorList>
            <person name="Araujo A.C."/>
            <person name="Morillo V."/>
            <person name="Cypriano J."/>
            <person name="Teixeira L.C."/>
            <person name="Leao P."/>
            <person name="Lyra S."/>
            <person name="Almeida L.G."/>
            <person name="Bazylinski D.A."/>
            <person name="Vasconcellos A.T."/>
            <person name="Abreu F."/>
            <person name="Lins U."/>
        </authorList>
    </citation>
    <scope>NUCLEOTIDE SEQUENCE [LARGE SCALE GENOMIC DNA]</scope>
    <source>
        <strain evidence="2 3">IT-1</strain>
    </source>
</reference>
<organism evidence="2 3">
    <name type="scientific">Magnetofaba australis IT-1</name>
    <dbReference type="NCBI Taxonomy" id="1434232"/>
    <lineage>
        <taxon>Bacteria</taxon>
        <taxon>Pseudomonadati</taxon>
        <taxon>Pseudomonadota</taxon>
        <taxon>Magnetococcia</taxon>
        <taxon>Magnetococcales</taxon>
        <taxon>Magnetococcaceae</taxon>
        <taxon>Magnetofaba</taxon>
    </lineage>
</organism>
<dbReference type="CDD" id="cd07177">
    <property type="entry name" value="terB_like"/>
    <property type="match status" value="1"/>
</dbReference>
<dbReference type="InterPro" id="IPR029024">
    <property type="entry name" value="TerB-like"/>
</dbReference>
<dbReference type="Pfam" id="PF05099">
    <property type="entry name" value="TerB"/>
    <property type="match status" value="1"/>
</dbReference>
<protein>
    <recommendedName>
        <fullName evidence="1">Co-chaperone DjlA N-terminal domain-containing protein</fullName>
    </recommendedName>
</protein>
<dbReference type="AlphaFoldDB" id="A0A1Y2K8P5"/>
<dbReference type="SUPFAM" id="SSF158682">
    <property type="entry name" value="TerB-like"/>
    <property type="match status" value="1"/>
</dbReference>
<keyword evidence="3" id="KW-1185">Reference proteome</keyword>
<gene>
    <name evidence="2" type="ORF">MAIT1_03178</name>
</gene>
<name>A0A1Y2K8P5_9PROT</name>
<dbReference type="Proteomes" id="UP000194003">
    <property type="component" value="Unassembled WGS sequence"/>
</dbReference>
<evidence type="ECO:0000313" key="3">
    <source>
        <dbReference type="Proteomes" id="UP000194003"/>
    </source>
</evidence>
<sequence>MFIDLLTPEQTRMLQALLIHLARVDELVDNNEAAVLERIAHETGVPLHEAPGYAPPWPELEGLFPQRREALVLILELLGLAYADGNYHPDEKALIQEIAERLQIHQVDLALLENWTTRQMDLYGEILEMLGGMSQEE</sequence>
<dbReference type="Gene3D" id="1.10.3680.10">
    <property type="entry name" value="TerB-like"/>
    <property type="match status" value="1"/>
</dbReference>